<dbReference type="InterPro" id="IPR012340">
    <property type="entry name" value="NA-bd_OB-fold"/>
</dbReference>
<feature type="region of interest" description="Disordered" evidence="1">
    <location>
        <begin position="103"/>
        <end position="128"/>
    </location>
</feature>
<comment type="caution">
    <text evidence="2">The sequence shown here is derived from an EMBL/GenBank/DDBJ whole genome shotgun (WGS) entry which is preliminary data.</text>
</comment>
<dbReference type="Gene3D" id="2.40.50.140">
    <property type="entry name" value="Nucleic acid-binding proteins"/>
    <property type="match status" value="1"/>
</dbReference>
<evidence type="ECO:0000256" key="1">
    <source>
        <dbReference type="SAM" id="MobiDB-lite"/>
    </source>
</evidence>
<organism evidence="2 3">
    <name type="scientific">Eruca vesicaria subsp. sativa</name>
    <name type="common">Garden rocket</name>
    <name type="synonym">Eruca sativa</name>
    <dbReference type="NCBI Taxonomy" id="29727"/>
    <lineage>
        <taxon>Eukaryota</taxon>
        <taxon>Viridiplantae</taxon>
        <taxon>Streptophyta</taxon>
        <taxon>Embryophyta</taxon>
        <taxon>Tracheophyta</taxon>
        <taxon>Spermatophyta</taxon>
        <taxon>Magnoliopsida</taxon>
        <taxon>eudicotyledons</taxon>
        <taxon>Gunneridae</taxon>
        <taxon>Pentapetalae</taxon>
        <taxon>rosids</taxon>
        <taxon>malvids</taxon>
        <taxon>Brassicales</taxon>
        <taxon>Brassicaceae</taxon>
        <taxon>Brassiceae</taxon>
        <taxon>Eruca</taxon>
    </lineage>
</organism>
<keyword evidence="3" id="KW-1185">Reference proteome</keyword>
<gene>
    <name evidence="2" type="ORF">ERUC_LOCUS31840</name>
</gene>
<protein>
    <submittedName>
        <fullName evidence="2">Uncharacterized protein</fullName>
    </submittedName>
</protein>
<dbReference type="AlphaFoldDB" id="A0ABC8L7T4"/>
<proteinExistence type="predicted"/>
<evidence type="ECO:0000313" key="2">
    <source>
        <dbReference type="EMBL" id="CAH8373312.1"/>
    </source>
</evidence>
<name>A0ABC8L7T4_ERUVS</name>
<dbReference type="Proteomes" id="UP001642260">
    <property type="component" value="Unassembled WGS sequence"/>
</dbReference>
<dbReference type="EMBL" id="CAKOAT010441821">
    <property type="protein sequence ID" value="CAH8373312.1"/>
    <property type="molecule type" value="Genomic_DNA"/>
</dbReference>
<reference evidence="2 3" key="1">
    <citation type="submission" date="2022-03" db="EMBL/GenBank/DDBJ databases">
        <authorList>
            <person name="Macdonald S."/>
            <person name="Ahmed S."/>
            <person name="Newling K."/>
        </authorList>
    </citation>
    <scope>NUCLEOTIDE SEQUENCE [LARGE SCALE GENOMIC DNA]</scope>
</reference>
<accession>A0ABC8L7T4</accession>
<feature type="compositionally biased region" description="Gly residues" evidence="1">
    <location>
        <begin position="115"/>
        <end position="125"/>
    </location>
</feature>
<dbReference type="SUPFAM" id="SSF50249">
    <property type="entry name" value="Nucleic acid-binding proteins"/>
    <property type="match status" value="1"/>
</dbReference>
<evidence type="ECO:0000313" key="3">
    <source>
        <dbReference type="Proteomes" id="UP001642260"/>
    </source>
</evidence>
<sequence>MISCCGCNSKPIKGPTSLICNNKKCERSKVTGVPRYLTNISVYDKSEQAVFVILGEAGKELTQKHASELVANYFETHRFIVKVTEHNLSGKIQTITVTKILPPQTSNDALNTGGDDSGPSGGVGDSVGERIRKESECLGLEESKRAKSG</sequence>